<gene>
    <name evidence="1" type="ORF">KIN20_024328</name>
</gene>
<name>A0AAD5QVW2_PARTN</name>
<dbReference type="Proteomes" id="UP001196413">
    <property type="component" value="Unassembled WGS sequence"/>
</dbReference>
<sequence>MSLANIIYGKCLLKTSVTAPSATCNEGGLPWLDYWLWCTAGNVHFAFLLMKTNSALKWRKCQSDHHRAGN</sequence>
<dbReference type="AlphaFoldDB" id="A0AAD5QVW2"/>
<keyword evidence="2" id="KW-1185">Reference proteome</keyword>
<evidence type="ECO:0000313" key="1">
    <source>
        <dbReference type="EMBL" id="KAJ1364270.1"/>
    </source>
</evidence>
<dbReference type="EMBL" id="JAHQIW010004907">
    <property type="protein sequence ID" value="KAJ1364270.1"/>
    <property type="molecule type" value="Genomic_DNA"/>
</dbReference>
<evidence type="ECO:0000313" key="2">
    <source>
        <dbReference type="Proteomes" id="UP001196413"/>
    </source>
</evidence>
<accession>A0AAD5QVW2</accession>
<proteinExistence type="predicted"/>
<organism evidence="1 2">
    <name type="scientific">Parelaphostrongylus tenuis</name>
    <name type="common">Meningeal worm</name>
    <dbReference type="NCBI Taxonomy" id="148309"/>
    <lineage>
        <taxon>Eukaryota</taxon>
        <taxon>Metazoa</taxon>
        <taxon>Ecdysozoa</taxon>
        <taxon>Nematoda</taxon>
        <taxon>Chromadorea</taxon>
        <taxon>Rhabditida</taxon>
        <taxon>Rhabditina</taxon>
        <taxon>Rhabditomorpha</taxon>
        <taxon>Strongyloidea</taxon>
        <taxon>Metastrongylidae</taxon>
        <taxon>Parelaphostrongylus</taxon>
    </lineage>
</organism>
<protein>
    <submittedName>
        <fullName evidence="1">Uncharacterized protein</fullName>
    </submittedName>
</protein>
<reference evidence="1" key="1">
    <citation type="submission" date="2021-06" db="EMBL/GenBank/DDBJ databases">
        <title>Parelaphostrongylus tenuis whole genome reference sequence.</title>
        <authorList>
            <person name="Garwood T.J."/>
            <person name="Larsen P.A."/>
            <person name="Fountain-Jones N.M."/>
            <person name="Garbe J.R."/>
            <person name="Macchietto M.G."/>
            <person name="Kania S.A."/>
            <person name="Gerhold R.W."/>
            <person name="Richards J.E."/>
            <person name="Wolf T.M."/>
        </authorList>
    </citation>
    <scope>NUCLEOTIDE SEQUENCE</scope>
    <source>
        <strain evidence="1">MNPRO001-30</strain>
        <tissue evidence="1">Meninges</tissue>
    </source>
</reference>
<comment type="caution">
    <text evidence="1">The sequence shown here is derived from an EMBL/GenBank/DDBJ whole genome shotgun (WGS) entry which is preliminary data.</text>
</comment>